<sequence>MEAHPKETRVDTGDAAMTNGSRRDHQIRNHR</sequence>
<evidence type="ECO:0000313" key="2">
    <source>
        <dbReference type="EMBL" id="MCI93545.1"/>
    </source>
</evidence>
<feature type="non-terminal residue" evidence="2">
    <location>
        <position position="31"/>
    </location>
</feature>
<organism evidence="2 3">
    <name type="scientific">Trifolium medium</name>
    <dbReference type="NCBI Taxonomy" id="97028"/>
    <lineage>
        <taxon>Eukaryota</taxon>
        <taxon>Viridiplantae</taxon>
        <taxon>Streptophyta</taxon>
        <taxon>Embryophyta</taxon>
        <taxon>Tracheophyta</taxon>
        <taxon>Spermatophyta</taxon>
        <taxon>Magnoliopsida</taxon>
        <taxon>eudicotyledons</taxon>
        <taxon>Gunneridae</taxon>
        <taxon>Pentapetalae</taxon>
        <taxon>rosids</taxon>
        <taxon>fabids</taxon>
        <taxon>Fabales</taxon>
        <taxon>Fabaceae</taxon>
        <taxon>Papilionoideae</taxon>
        <taxon>50 kb inversion clade</taxon>
        <taxon>NPAAA clade</taxon>
        <taxon>Hologalegina</taxon>
        <taxon>IRL clade</taxon>
        <taxon>Trifolieae</taxon>
        <taxon>Trifolium</taxon>
    </lineage>
</organism>
<accession>A0A392W3P7</accession>
<evidence type="ECO:0000256" key="1">
    <source>
        <dbReference type="SAM" id="MobiDB-lite"/>
    </source>
</evidence>
<evidence type="ECO:0000313" key="3">
    <source>
        <dbReference type="Proteomes" id="UP000265520"/>
    </source>
</evidence>
<protein>
    <submittedName>
        <fullName evidence="2">Uncharacterized protein</fullName>
    </submittedName>
</protein>
<feature type="compositionally biased region" description="Basic and acidic residues" evidence="1">
    <location>
        <begin position="21"/>
        <end position="31"/>
    </location>
</feature>
<dbReference type="AlphaFoldDB" id="A0A392W3P7"/>
<dbReference type="Proteomes" id="UP000265520">
    <property type="component" value="Unassembled WGS sequence"/>
</dbReference>
<reference evidence="2 3" key="1">
    <citation type="journal article" date="2018" name="Front. Plant Sci.">
        <title>Red Clover (Trifolium pratense) and Zigzag Clover (T. medium) - A Picture of Genomic Similarities and Differences.</title>
        <authorList>
            <person name="Dluhosova J."/>
            <person name="Istvanek J."/>
            <person name="Nedelnik J."/>
            <person name="Repkova J."/>
        </authorList>
    </citation>
    <scope>NUCLEOTIDE SEQUENCE [LARGE SCALE GENOMIC DNA]</scope>
    <source>
        <strain evidence="3">cv. 10/8</strain>
        <tissue evidence="2">Leaf</tissue>
    </source>
</reference>
<name>A0A392W3P7_9FABA</name>
<comment type="caution">
    <text evidence="2">The sequence shown here is derived from an EMBL/GenBank/DDBJ whole genome shotgun (WGS) entry which is preliminary data.</text>
</comment>
<dbReference type="EMBL" id="LXQA011331932">
    <property type="protein sequence ID" value="MCI93545.1"/>
    <property type="molecule type" value="Genomic_DNA"/>
</dbReference>
<feature type="compositionally biased region" description="Basic and acidic residues" evidence="1">
    <location>
        <begin position="1"/>
        <end position="12"/>
    </location>
</feature>
<proteinExistence type="predicted"/>
<feature type="region of interest" description="Disordered" evidence="1">
    <location>
        <begin position="1"/>
        <end position="31"/>
    </location>
</feature>
<keyword evidence="3" id="KW-1185">Reference proteome</keyword>